<gene>
    <name evidence="2" type="ORF">GXP67_04710</name>
</gene>
<dbReference type="AlphaFoldDB" id="A0A6C0GE42"/>
<dbReference type="EMBL" id="CP048222">
    <property type="protein sequence ID" value="QHT66022.1"/>
    <property type="molecule type" value="Genomic_DNA"/>
</dbReference>
<evidence type="ECO:0000313" key="2">
    <source>
        <dbReference type="EMBL" id="QHT66022.1"/>
    </source>
</evidence>
<dbReference type="SUPFAM" id="SSF160719">
    <property type="entry name" value="gpW/gp25-like"/>
    <property type="match status" value="1"/>
</dbReference>
<evidence type="ECO:0000313" key="3">
    <source>
        <dbReference type="Proteomes" id="UP000480178"/>
    </source>
</evidence>
<dbReference type="Gene3D" id="3.10.450.40">
    <property type="match status" value="1"/>
</dbReference>
<dbReference type="InterPro" id="IPR007048">
    <property type="entry name" value="IraD/Gp25-like"/>
</dbReference>
<reference evidence="2 3" key="1">
    <citation type="submission" date="2020-01" db="EMBL/GenBank/DDBJ databases">
        <authorList>
            <person name="Kim M.K."/>
        </authorList>
    </citation>
    <scope>NUCLEOTIDE SEQUENCE [LARGE SCALE GENOMIC DNA]</scope>
    <source>
        <strain evidence="2 3">172606-1</strain>
    </source>
</reference>
<proteinExistence type="predicted"/>
<feature type="domain" description="IraD/Gp25-like" evidence="1">
    <location>
        <begin position="29"/>
        <end position="119"/>
    </location>
</feature>
<organism evidence="2 3">
    <name type="scientific">Rhodocytophaga rosea</name>
    <dbReference type="NCBI Taxonomy" id="2704465"/>
    <lineage>
        <taxon>Bacteria</taxon>
        <taxon>Pseudomonadati</taxon>
        <taxon>Bacteroidota</taxon>
        <taxon>Cytophagia</taxon>
        <taxon>Cytophagales</taxon>
        <taxon>Rhodocytophagaceae</taxon>
        <taxon>Rhodocytophaga</taxon>
    </lineage>
</organism>
<evidence type="ECO:0000259" key="1">
    <source>
        <dbReference type="Pfam" id="PF04965"/>
    </source>
</evidence>
<keyword evidence="3" id="KW-1185">Reference proteome</keyword>
<name>A0A6C0GE42_9BACT</name>
<protein>
    <recommendedName>
        <fullName evidence="1">IraD/Gp25-like domain-containing protein</fullName>
    </recommendedName>
</protein>
<sequence>MKHRKTFLGIGWQFPPTFDKRSGSVMLVSEEEDIRESLQILMSTRPGERIMLPQYGCDLDSFVFQSVNSTLINEMKSKIEFAVLYFEPRITLNQVDIKLDEHIDGLLLIELIYIIRKTNTRSNMVYPFYIIEGNEVRYKPASL</sequence>
<dbReference type="Proteomes" id="UP000480178">
    <property type="component" value="Chromosome"/>
</dbReference>
<dbReference type="KEGG" id="rhoz:GXP67_04710"/>
<accession>A0A6C0GE42</accession>
<dbReference type="Pfam" id="PF04965">
    <property type="entry name" value="GPW_gp25"/>
    <property type="match status" value="1"/>
</dbReference>
<dbReference type="RefSeq" id="WP_162442095.1">
    <property type="nucleotide sequence ID" value="NZ_CP048222.1"/>
</dbReference>